<proteinExistence type="predicted"/>
<evidence type="ECO:0000313" key="2">
    <source>
        <dbReference type="EnsemblPlants" id="KRH07495"/>
    </source>
</evidence>
<accession>A0A0R0FNE7</accession>
<reference evidence="2" key="2">
    <citation type="submission" date="2018-02" db="UniProtKB">
        <authorList>
            <consortium name="EnsemblPlants"/>
        </authorList>
    </citation>
    <scope>IDENTIFICATION</scope>
    <source>
        <strain evidence="2">Williams 82</strain>
    </source>
</reference>
<evidence type="ECO:0000313" key="3">
    <source>
        <dbReference type="Proteomes" id="UP000008827"/>
    </source>
</evidence>
<dbReference type="PANTHER" id="PTHR45955">
    <property type="entry name" value="PHOSPHOACETYLGLUCOSAMINE MUTASE"/>
    <property type="match status" value="1"/>
</dbReference>
<dbReference type="InParanoid" id="A0A0R0FNE7"/>
<gene>
    <name evidence="1" type="ORF">GLYMA_16G093100</name>
</gene>
<dbReference type="EnsemblPlants" id="KRH07495">
    <property type="protein sequence ID" value="KRH07495"/>
    <property type="gene ID" value="GLYMA_16G093100"/>
</dbReference>
<dbReference type="PANTHER" id="PTHR45955:SF1">
    <property type="entry name" value="PHOSPHOACETYLGLUCOSAMINE MUTASE"/>
    <property type="match status" value="1"/>
</dbReference>
<dbReference type="AlphaFoldDB" id="A0A0R0FNE7"/>
<dbReference type="STRING" id="3847.A0A0R0FNE7"/>
<keyword evidence="3" id="KW-1185">Reference proteome</keyword>
<dbReference type="OrthoDB" id="1928at2759"/>
<reference evidence="1 2" key="1">
    <citation type="journal article" date="2010" name="Nature">
        <title>Genome sequence of the palaeopolyploid soybean.</title>
        <authorList>
            <person name="Schmutz J."/>
            <person name="Cannon S.B."/>
            <person name="Schlueter J."/>
            <person name="Ma J."/>
            <person name="Mitros T."/>
            <person name="Nelson W."/>
            <person name="Hyten D.L."/>
            <person name="Song Q."/>
            <person name="Thelen J.J."/>
            <person name="Cheng J."/>
            <person name="Xu D."/>
            <person name="Hellsten U."/>
            <person name="May G.D."/>
            <person name="Yu Y."/>
            <person name="Sakurai T."/>
            <person name="Umezawa T."/>
            <person name="Bhattacharyya M.K."/>
            <person name="Sandhu D."/>
            <person name="Valliyodan B."/>
            <person name="Lindquist E."/>
            <person name="Peto M."/>
            <person name="Grant D."/>
            <person name="Shu S."/>
            <person name="Goodstein D."/>
            <person name="Barry K."/>
            <person name="Futrell-Griggs M."/>
            <person name="Abernathy B."/>
            <person name="Du J."/>
            <person name="Tian Z."/>
            <person name="Zhu L."/>
            <person name="Gill N."/>
            <person name="Joshi T."/>
            <person name="Libault M."/>
            <person name="Sethuraman A."/>
            <person name="Zhang X.-C."/>
            <person name="Shinozaki K."/>
            <person name="Nguyen H.T."/>
            <person name="Wing R.A."/>
            <person name="Cregan P."/>
            <person name="Specht J."/>
            <person name="Grimwood J."/>
            <person name="Rokhsar D."/>
            <person name="Stacey G."/>
            <person name="Shoemaker R.C."/>
            <person name="Jackson S.A."/>
        </authorList>
    </citation>
    <scope>NUCLEOTIDE SEQUENCE [LARGE SCALE GENOMIC DNA]</scope>
    <source>
        <strain evidence="2">cv. Williams 82</strain>
        <tissue evidence="1">Callus</tissue>
    </source>
</reference>
<reference evidence="1" key="3">
    <citation type="submission" date="2018-07" db="EMBL/GenBank/DDBJ databases">
        <title>WGS assembly of Glycine max.</title>
        <authorList>
            <person name="Schmutz J."/>
            <person name="Cannon S."/>
            <person name="Schlueter J."/>
            <person name="Ma J."/>
            <person name="Mitros T."/>
            <person name="Nelson W."/>
            <person name="Hyten D."/>
            <person name="Song Q."/>
            <person name="Thelen J."/>
            <person name="Cheng J."/>
            <person name="Xu D."/>
            <person name="Hellsten U."/>
            <person name="May G."/>
            <person name="Yu Y."/>
            <person name="Sakurai T."/>
            <person name="Umezawa T."/>
            <person name="Bhattacharyya M."/>
            <person name="Sandhu D."/>
            <person name="Valliyodan B."/>
            <person name="Lindquist E."/>
            <person name="Peto M."/>
            <person name="Grant D."/>
            <person name="Shu S."/>
            <person name="Goodstein D."/>
            <person name="Barry K."/>
            <person name="Futrell-Griggs M."/>
            <person name="Abernathy B."/>
            <person name="Du J."/>
            <person name="Tian Z."/>
            <person name="Zhu L."/>
            <person name="Gill N."/>
            <person name="Joshi T."/>
            <person name="Libault M."/>
            <person name="Sethuraman A."/>
            <person name="Zhang X."/>
            <person name="Shinozaki K."/>
            <person name="Nguyen H."/>
            <person name="Wing R."/>
            <person name="Cregan P."/>
            <person name="Specht J."/>
            <person name="Grimwood J."/>
            <person name="Rokhsar D."/>
            <person name="Stacey G."/>
            <person name="Shoemaker R."/>
            <person name="Jackson S."/>
        </authorList>
    </citation>
    <scope>NUCLEOTIDE SEQUENCE</scope>
    <source>
        <tissue evidence="1">Callus</tissue>
    </source>
</reference>
<dbReference type="SMR" id="A0A0R0FNE7"/>
<evidence type="ECO:0000313" key="1">
    <source>
        <dbReference type="EMBL" id="KRH07495.1"/>
    </source>
</evidence>
<protein>
    <submittedName>
        <fullName evidence="1 2">Uncharacterized protein</fullName>
    </submittedName>
</protein>
<dbReference type="EMBL" id="CM000849">
    <property type="protein sequence ID" value="KRH07495.1"/>
    <property type="molecule type" value="Genomic_DNA"/>
</dbReference>
<dbReference type="Gramene" id="KRH07495">
    <property type="protein sequence ID" value="KRH07495"/>
    <property type="gene ID" value="GLYMA_16G093100"/>
</dbReference>
<organism evidence="1">
    <name type="scientific">Glycine max</name>
    <name type="common">Soybean</name>
    <name type="synonym">Glycine hispida</name>
    <dbReference type="NCBI Taxonomy" id="3847"/>
    <lineage>
        <taxon>Eukaryota</taxon>
        <taxon>Viridiplantae</taxon>
        <taxon>Streptophyta</taxon>
        <taxon>Embryophyta</taxon>
        <taxon>Tracheophyta</taxon>
        <taxon>Spermatophyta</taxon>
        <taxon>Magnoliopsida</taxon>
        <taxon>eudicotyledons</taxon>
        <taxon>Gunneridae</taxon>
        <taxon>Pentapetalae</taxon>
        <taxon>rosids</taxon>
        <taxon>fabids</taxon>
        <taxon>Fabales</taxon>
        <taxon>Fabaceae</taxon>
        <taxon>Papilionoideae</taxon>
        <taxon>50 kb inversion clade</taxon>
        <taxon>NPAAA clade</taxon>
        <taxon>indigoferoid/millettioid clade</taxon>
        <taxon>Phaseoleae</taxon>
        <taxon>Glycine</taxon>
        <taxon>Glycine subgen. Soja</taxon>
    </lineage>
</organism>
<sequence>MKMKGVTSIVGAVATDMGILTTPQLHWMVRARNKGMKASEQDYFEQLSSSFRCLVDLIPAEKCKFDGVNDKVVVDGSNGVS</sequence>
<dbReference type="Proteomes" id="UP000008827">
    <property type="component" value="Chromosome 16"/>
</dbReference>
<name>A0A0R0FNE7_SOYBN</name>